<feature type="transmembrane region" description="Helical" evidence="1">
    <location>
        <begin position="6"/>
        <end position="22"/>
    </location>
</feature>
<evidence type="ECO:0000313" key="2">
    <source>
        <dbReference type="EMBL" id="KKU98987.1"/>
    </source>
</evidence>
<keyword evidence="1" id="KW-1133">Transmembrane helix</keyword>
<keyword evidence="1" id="KW-0472">Membrane</keyword>
<proteinExistence type="predicted"/>
<keyword evidence="1" id="KW-0812">Transmembrane</keyword>
<evidence type="ECO:0000313" key="3">
    <source>
        <dbReference type="Proteomes" id="UP000034600"/>
    </source>
</evidence>
<gene>
    <name evidence="2" type="ORF">UY32_C0009G0016</name>
</gene>
<dbReference type="EMBL" id="LCPO01000009">
    <property type="protein sequence ID" value="KKU98987.1"/>
    <property type="molecule type" value="Genomic_DNA"/>
</dbReference>
<name>A0A0G1UXV4_9BACT</name>
<comment type="caution">
    <text evidence="2">The sequence shown here is derived from an EMBL/GenBank/DDBJ whole genome shotgun (WGS) entry which is preliminary data.</text>
</comment>
<dbReference type="Proteomes" id="UP000034600">
    <property type="component" value="Unassembled WGS sequence"/>
</dbReference>
<organism evidence="2 3">
    <name type="scientific">Candidatus Jorgensenbacteria bacterium GW2011_GWC1_48_8</name>
    <dbReference type="NCBI Taxonomy" id="1618666"/>
    <lineage>
        <taxon>Bacteria</taxon>
        <taxon>Candidatus Joergenseniibacteriota</taxon>
    </lineage>
</organism>
<evidence type="ECO:0000256" key="1">
    <source>
        <dbReference type="SAM" id="Phobius"/>
    </source>
</evidence>
<accession>A0A0G1UXV4</accession>
<sequence length="72" mass="8024">MKRIVWIIVLIIIVIVGFFIWGRRANRVSAPTGADVVPGNDTTAAINQDLESLNINDLDQEFQSIDSDLNQL</sequence>
<protein>
    <submittedName>
        <fullName evidence="2">Uncharacterized protein</fullName>
    </submittedName>
</protein>
<reference evidence="2 3" key="1">
    <citation type="journal article" date="2015" name="Nature">
        <title>rRNA introns, odd ribosomes, and small enigmatic genomes across a large radiation of phyla.</title>
        <authorList>
            <person name="Brown C.T."/>
            <person name="Hug L.A."/>
            <person name="Thomas B.C."/>
            <person name="Sharon I."/>
            <person name="Castelle C.J."/>
            <person name="Singh A."/>
            <person name="Wilkins M.J."/>
            <person name="Williams K.H."/>
            <person name="Banfield J.F."/>
        </authorList>
    </citation>
    <scope>NUCLEOTIDE SEQUENCE [LARGE SCALE GENOMIC DNA]</scope>
</reference>
<dbReference type="AlphaFoldDB" id="A0A0G1UXV4"/>